<dbReference type="PANTHER" id="PTHR42934">
    <property type="entry name" value="GLYCOLATE OXIDASE SUBUNIT GLCD"/>
    <property type="match status" value="1"/>
</dbReference>
<dbReference type="Pfam" id="PF01565">
    <property type="entry name" value="FAD_binding_4"/>
    <property type="match status" value="1"/>
</dbReference>
<sequence>MDTYMTYNSITESILQELKHIVGDKYATTDADKLEIYKTDEEGNSIYFHYPEVVVFPASTEEVAAVVKLANTCLIPITPRSAGTGLSCGAIPVHHGIVMELERMNQIIEMDADNLFCIVQPGVRTVDLQQAAKAKGLLYAGDPCSAESCQIGGNLATNAGGNKAVKYGTTRHQIYSLTVVTPLGDVVKVGARLEKCSTGYCLEQLISGSEGTLGIITEATLKLRTLPPYSFDIVAIFDDSSKALALPRRILKAGIEPTSIEYMDNRAIVISGNFIKCDLPHAKNGGVYDIITVEAYDQDELDKKMEQLSDLCDEAGAVDVLMADDRIWEARKQFADACRELCLTWASSDYVVPLDKIINVTAELPEIMRKHSIDGGIVAHIGDGNIHVNILNTQNQEPEKWAHTLHAYDDDIFSLVYKLGGKMSGEHGIGYKKKDAFEKFTPAGELKLMKLLKKAWDPNNIMNPSKIIDVE</sequence>
<dbReference type="STRING" id="39029.BSR42_04730"/>
<feature type="domain" description="FAD-binding PCMH-type" evidence="5">
    <location>
        <begin position="47"/>
        <end position="226"/>
    </location>
</feature>
<evidence type="ECO:0000313" key="7">
    <source>
        <dbReference type="Proteomes" id="UP000036503"/>
    </source>
</evidence>
<keyword evidence="2" id="KW-0285">Flavoprotein</keyword>
<dbReference type="GO" id="GO:0016491">
    <property type="term" value="F:oxidoreductase activity"/>
    <property type="evidence" value="ECO:0007669"/>
    <property type="project" value="UniProtKB-KW"/>
</dbReference>
<evidence type="ECO:0000256" key="4">
    <source>
        <dbReference type="ARBA" id="ARBA00023002"/>
    </source>
</evidence>
<dbReference type="InterPro" id="IPR036318">
    <property type="entry name" value="FAD-bd_PCMH-like_sf"/>
</dbReference>
<dbReference type="EMBL" id="LEKT01000009">
    <property type="protein sequence ID" value="KMO87155.1"/>
    <property type="molecule type" value="Genomic_DNA"/>
</dbReference>
<keyword evidence="3" id="KW-0274">FAD</keyword>
<dbReference type="InParanoid" id="A0A0J6WUE9"/>
<dbReference type="InterPro" id="IPR016166">
    <property type="entry name" value="FAD-bd_PCMH"/>
</dbReference>
<dbReference type="Gene3D" id="1.10.45.10">
    <property type="entry name" value="Vanillyl-alcohol Oxidase, Chain A, domain 4"/>
    <property type="match status" value="1"/>
</dbReference>
<dbReference type="GO" id="GO:0071949">
    <property type="term" value="F:FAD binding"/>
    <property type="evidence" value="ECO:0007669"/>
    <property type="project" value="InterPro"/>
</dbReference>
<dbReference type="InterPro" id="IPR016169">
    <property type="entry name" value="FAD-bd_PCMH_sub2"/>
</dbReference>
<keyword evidence="4" id="KW-0560">Oxidoreductase</keyword>
<dbReference type="PATRIC" id="fig|1122219.3.peg.3335"/>
<proteinExistence type="predicted"/>
<dbReference type="InterPro" id="IPR016171">
    <property type="entry name" value="Vanillyl_alc_oxidase_C-sub2"/>
</dbReference>
<dbReference type="InterPro" id="IPR004113">
    <property type="entry name" value="FAD-bd_oxidored_4_C"/>
</dbReference>
<evidence type="ECO:0000313" key="6">
    <source>
        <dbReference type="EMBL" id="KMO87155.1"/>
    </source>
</evidence>
<organism evidence="6 7">
    <name type="scientific">Megasphaera cerevisiae DSM 20462</name>
    <dbReference type="NCBI Taxonomy" id="1122219"/>
    <lineage>
        <taxon>Bacteria</taxon>
        <taxon>Bacillati</taxon>
        <taxon>Bacillota</taxon>
        <taxon>Negativicutes</taxon>
        <taxon>Veillonellales</taxon>
        <taxon>Veillonellaceae</taxon>
        <taxon>Megasphaera</taxon>
    </lineage>
</organism>
<name>A0A0J6WUE9_9FIRM</name>
<comment type="caution">
    <text evidence="6">The sequence shown here is derived from an EMBL/GenBank/DDBJ whole genome shotgun (WGS) entry which is preliminary data.</text>
</comment>
<dbReference type="InterPro" id="IPR051914">
    <property type="entry name" value="FAD-linked_OxidoTrans_Type4"/>
</dbReference>
<evidence type="ECO:0000256" key="1">
    <source>
        <dbReference type="ARBA" id="ARBA00001974"/>
    </source>
</evidence>
<dbReference type="PROSITE" id="PS51387">
    <property type="entry name" value="FAD_PCMH"/>
    <property type="match status" value="1"/>
</dbReference>
<keyword evidence="7" id="KW-1185">Reference proteome</keyword>
<dbReference type="OrthoDB" id="9767256at2"/>
<evidence type="ECO:0000259" key="5">
    <source>
        <dbReference type="PROSITE" id="PS51387"/>
    </source>
</evidence>
<dbReference type="Gene3D" id="3.30.465.10">
    <property type="match status" value="1"/>
</dbReference>
<dbReference type="AlphaFoldDB" id="A0A0J6WUE9"/>
<dbReference type="Pfam" id="PF02913">
    <property type="entry name" value="FAD-oxidase_C"/>
    <property type="match status" value="1"/>
</dbReference>
<dbReference type="Proteomes" id="UP000036503">
    <property type="component" value="Unassembled WGS sequence"/>
</dbReference>
<dbReference type="Gene3D" id="3.30.70.2740">
    <property type="match status" value="1"/>
</dbReference>
<reference evidence="6 7" key="1">
    <citation type="submission" date="2015-06" db="EMBL/GenBank/DDBJ databases">
        <title>Draft genome sequence of beer spoilage bacterium Megasphaera cerevisiae type strain 20462.</title>
        <authorList>
            <person name="Kutumbaka K."/>
            <person name="Pasmowitz J."/>
            <person name="Mategko J."/>
            <person name="Reyes D."/>
            <person name="Friedrich A."/>
            <person name="Han S."/>
            <person name="Martens-Habbena W."/>
            <person name="Neal-McKinney J."/>
            <person name="Janagama H.K."/>
            <person name="Nadala C."/>
            <person name="Samadpour M."/>
        </authorList>
    </citation>
    <scope>NUCLEOTIDE SEQUENCE [LARGE SCALE GENOMIC DNA]</scope>
    <source>
        <strain evidence="6 7">DSM 20462</strain>
    </source>
</reference>
<dbReference type="SUPFAM" id="SSF56176">
    <property type="entry name" value="FAD-binding/transporter-associated domain-like"/>
    <property type="match status" value="1"/>
</dbReference>
<evidence type="ECO:0000256" key="2">
    <source>
        <dbReference type="ARBA" id="ARBA00022630"/>
    </source>
</evidence>
<evidence type="ECO:0000256" key="3">
    <source>
        <dbReference type="ARBA" id="ARBA00022827"/>
    </source>
</evidence>
<dbReference type="InterPro" id="IPR016164">
    <property type="entry name" value="FAD-linked_Oxase-like_C"/>
</dbReference>
<dbReference type="PANTHER" id="PTHR42934:SF2">
    <property type="entry name" value="GLYCOLATE OXIDASE SUBUNIT GLCD"/>
    <property type="match status" value="1"/>
</dbReference>
<dbReference type="SUPFAM" id="SSF55103">
    <property type="entry name" value="FAD-linked oxidases, C-terminal domain"/>
    <property type="match status" value="1"/>
</dbReference>
<dbReference type="FunCoup" id="A0A0J6WUE9">
    <property type="interactions" value="354"/>
</dbReference>
<dbReference type="FunFam" id="1.10.45.10:FF:000001">
    <property type="entry name" value="D-lactate dehydrogenase mitochondrial"/>
    <property type="match status" value="1"/>
</dbReference>
<comment type="cofactor">
    <cofactor evidence="1">
        <name>FAD</name>
        <dbReference type="ChEBI" id="CHEBI:57692"/>
    </cofactor>
</comment>
<accession>A0A0J6WUE9</accession>
<dbReference type="InterPro" id="IPR006094">
    <property type="entry name" value="Oxid_FAD_bind_N"/>
</dbReference>
<gene>
    <name evidence="6" type="ORF">AB840_04485</name>
</gene>
<protein>
    <submittedName>
        <fullName evidence="6">FAD-binding protein</fullName>
    </submittedName>
</protein>